<feature type="domain" description="Exocyst complex component Sec10-like alpha-helical bundle" evidence="1">
    <location>
        <begin position="3"/>
        <end position="86"/>
    </location>
</feature>
<protein>
    <submittedName>
        <fullName evidence="2">Exocyst complex component Sec10-like protein</fullName>
    </submittedName>
</protein>
<comment type="caution">
    <text evidence="2">The sequence shown here is derived from an EMBL/GenBank/DDBJ whole genome shotgun (WGS) entry which is preliminary data.</text>
</comment>
<dbReference type="EMBL" id="PKPP01005615">
    <property type="protein sequence ID" value="PWA59477.1"/>
    <property type="molecule type" value="Genomic_DNA"/>
</dbReference>
<reference evidence="2 3" key="1">
    <citation type="journal article" date="2018" name="Mol. Plant">
        <title>The genome of Artemisia annua provides insight into the evolution of Asteraceae family and artemisinin biosynthesis.</title>
        <authorList>
            <person name="Shen Q."/>
            <person name="Zhang L."/>
            <person name="Liao Z."/>
            <person name="Wang S."/>
            <person name="Yan T."/>
            <person name="Shi P."/>
            <person name="Liu M."/>
            <person name="Fu X."/>
            <person name="Pan Q."/>
            <person name="Wang Y."/>
            <person name="Lv Z."/>
            <person name="Lu X."/>
            <person name="Zhang F."/>
            <person name="Jiang W."/>
            <person name="Ma Y."/>
            <person name="Chen M."/>
            <person name="Hao X."/>
            <person name="Li L."/>
            <person name="Tang Y."/>
            <person name="Lv G."/>
            <person name="Zhou Y."/>
            <person name="Sun X."/>
            <person name="Brodelius P.E."/>
            <person name="Rose J.K.C."/>
            <person name="Tang K."/>
        </authorList>
    </citation>
    <scope>NUCLEOTIDE SEQUENCE [LARGE SCALE GENOMIC DNA]</scope>
    <source>
        <strain evidence="3">cv. Huhao1</strain>
        <tissue evidence="2">Leaf</tissue>
    </source>
</reference>
<organism evidence="2 3">
    <name type="scientific">Artemisia annua</name>
    <name type="common">Sweet wormwood</name>
    <dbReference type="NCBI Taxonomy" id="35608"/>
    <lineage>
        <taxon>Eukaryota</taxon>
        <taxon>Viridiplantae</taxon>
        <taxon>Streptophyta</taxon>
        <taxon>Embryophyta</taxon>
        <taxon>Tracheophyta</taxon>
        <taxon>Spermatophyta</taxon>
        <taxon>Magnoliopsida</taxon>
        <taxon>eudicotyledons</taxon>
        <taxon>Gunneridae</taxon>
        <taxon>Pentapetalae</taxon>
        <taxon>asterids</taxon>
        <taxon>campanulids</taxon>
        <taxon>Asterales</taxon>
        <taxon>Asteraceae</taxon>
        <taxon>Asteroideae</taxon>
        <taxon>Anthemideae</taxon>
        <taxon>Artemisiinae</taxon>
        <taxon>Artemisia</taxon>
    </lineage>
</organism>
<dbReference type="GO" id="GO:0006893">
    <property type="term" value="P:Golgi to plasma membrane transport"/>
    <property type="evidence" value="ECO:0007669"/>
    <property type="project" value="TreeGrafter"/>
</dbReference>
<evidence type="ECO:0000259" key="1">
    <source>
        <dbReference type="Pfam" id="PF07393"/>
    </source>
</evidence>
<dbReference type="OrthoDB" id="125856at2759"/>
<dbReference type="AlphaFoldDB" id="A0A2U1ME18"/>
<accession>A0A2U1ME18</accession>
<keyword evidence="3" id="KW-1185">Reference proteome</keyword>
<proteinExistence type="predicted"/>
<dbReference type="InterPro" id="IPR048627">
    <property type="entry name" value="Sec10_HB"/>
</dbReference>
<name>A0A2U1ME18_ARTAN</name>
<sequence>MAAAMSSAENSACQGLHQCSEIVISEAERLLTAEQKATDYRTVDDSLMAYHRPTTAFTRVLAYLSHVLESAYTAVEGLSTELGIQFRCSVFCPFFRFAGFHIVNWFSSIWAQTSTISISGILFSFNAEIDYFAQKTQRYWTSRNEAKGSDTVSIIHAVANLQSGFPFILYEELQMYIDTLKLLTIFIAHIQPRTGVGLKSDSFFFVGGKANIGFFFLTSEAPLSTCVWKNIDSSFYKASFFKAPFSLSFHISPIPHTHKVLNSPPVALIQFVMFS</sequence>
<dbReference type="GO" id="GO:0000145">
    <property type="term" value="C:exocyst"/>
    <property type="evidence" value="ECO:0007669"/>
    <property type="project" value="TreeGrafter"/>
</dbReference>
<evidence type="ECO:0000313" key="3">
    <source>
        <dbReference type="Proteomes" id="UP000245207"/>
    </source>
</evidence>
<dbReference type="PANTHER" id="PTHR12100:SF5">
    <property type="entry name" value="EXOCYST COMPLEX COMPONENT SEC10-LIKE PROTEIN-RELATED"/>
    <property type="match status" value="1"/>
</dbReference>
<dbReference type="Proteomes" id="UP000245207">
    <property type="component" value="Unassembled WGS sequence"/>
</dbReference>
<gene>
    <name evidence="2" type="ORF">CTI12_AA340840</name>
</gene>
<dbReference type="GO" id="GO:0006887">
    <property type="term" value="P:exocytosis"/>
    <property type="evidence" value="ECO:0007669"/>
    <property type="project" value="TreeGrafter"/>
</dbReference>
<dbReference type="Pfam" id="PF07393">
    <property type="entry name" value="Sec10_HB"/>
    <property type="match status" value="1"/>
</dbReference>
<dbReference type="InterPro" id="IPR009976">
    <property type="entry name" value="Sec10-like"/>
</dbReference>
<dbReference type="PANTHER" id="PTHR12100">
    <property type="entry name" value="SEC10"/>
    <property type="match status" value="1"/>
</dbReference>
<evidence type="ECO:0000313" key="2">
    <source>
        <dbReference type="EMBL" id="PWA59477.1"/>
    </source>
</evidence>
<dbReference type="STRING" id="35608.A0A2U1ME18"/>